<sequence>MVVETQEQLNIDHHPSAFHRVGSATVAPQPPAAVVETNVGAGTMPTTHMNQHNQLGTGTAAQQHQYILAMLQQVDSFFFAY</sequence>
<protein>
    <submittedName>
        <fullName evidence="1">Uncharacterized protein</fullName>
    </submittedName>
</protein>
<proteinExistence type="predicted"/>
<evidence type="ECO:0000313" key="1">
    <source>
        <dbReference type="EMBL" id="KAL3070600.1"/>
    </source>
</evidence>
<evidence type="ECO:0000313" key="2">
    <source>
        <dbReference type="Proteomes" id="UP001620626"/>
    </source>
</evidence>
<accession>A0ABD2I013</accession>
<keyword evidence="2" id="KW-1185">Reference proteome</keyword>
<organism evidence="1 2">
    <name type="scientific">Heterodera trifolii</name>
    <dbReference type="NCBI Taxonomy" id="157864"/>
    <lineage>
        <taxon>Eukaryota</taxon>
        <taxon>Metazoa</taxon>
        <taxon>Ecdysozoa</taxon>
        <taxon>Nematoda</taxon>
        <taxon>Chromadorea</taxon>
        <taxon>Rhabditida</taxon>
        <taxon>Tylenchina</taxon>
        <taxon>Tylenchomorpha</taxon>
        <taxon>Tylenchoidea</taxon>
        <taxon>Heteroderidae</taxon>
        <taxon>Heteroderinae</taxon>
        <taxon>Heterodera</taxon>
    </lineage>
</organism>
<dbReference type="EMBL" id="JBICBT010001381">
    <property type="protein sequence ID" value="KAL3070600.1"/>
    <property type="molecule type" value="Genomic_DNA"/>
</dbReference>
<dbReference type="AlphaFoldDB" id="A0ABD2I013"/>
<dbReference type="Proteomes" id="UP001620626">
    <property type="component" value="Unassembled WGS sequence"/>
</dbReference>
<name>A0ABD2I013_9BILA</name>
<reference evidence="1 2" key="1">
    <citation type="submission" date="2024-10" db="EMBL/GenBank/DDBJ databases">
        <authorList>
            <person name="Kim D."/>
        </authorList>
    </citation>
    <scope>NUCLEOTIDE SEQUENCE [LARGE SCALE GENOMIC DNA]</scope>
    <source>
        <strain evidence="1">BH-2024</strain>
    </source>
</reference>
<gene>
    <name evidence="1" type="ORF">niasHT_032390</name>
</gene>
<comment type="caution">
    <text evidence="1">The sequence shown here is derived from an EMBL/GenBank/DDBJ whole genome shotgun (WGS) entry which is preliminary data.</text>
</comment>